<dbReference type="RefSeq" id="WP_076534153.1">
    <property type="nucleotide sequence ID" value="NZ_BMEH01000013.1"/>
</dbReference>
<keyword evidence="1" id="KW-0812">Transmembrane</keyword>
<keyword evidence="3" id="KW-1185">Reference proteome</keyword>
<dbReference type="OrthoDB" id="8230205at2"/>
<feature type="transmembrane region" description="Helical" evidence="1">
    <location>
        <begin position="12"/>
        <end position="36"/>
    </location>
</feature>
<evidence type="ECO:0000256" key="1">
    <source>
        <dbReference type="SAM" id="Phobius"/>
    </source>
</evidence>
<gene>
    <name evidence="2" type="ORF">SAMN05421774_11336</name>
</gene>
<feature type="transmembrane region" description="Helical" evidence="1">
    <location>
        <begin position="93"/>
        <end position="116"/>
    </location>
</feature>
<dbReference type="Proteomes" id="UP000186141">
    <property type="component" value="Unassembled WGS sequence"/>
</dbReference>
<dbReference type="AlphaFoldDB" id="A0A1N7QJN9"/>
<keyword evidence="1" id="KW-0472">Membrane</keyword>
<dbReference type="Pfam" id="PF20587">
    <property type="entry name" value="DUF6789"/>
    <property type="match status" value="1"/>
</dbReference>
<proteinExistence type="predicted"/>
<dbReference type="STRING" id="1086013.SAMN05421774_11336"/>
<evidence type="ECO:0000313" key="3">
    <source>
        <dbReference type="Proteomes" id="UP000186141"/>
    </source>
</evidence>
<dbReference type="EMBL" id="FTOT01000013">
    <property type="protein sequence ID" value="SIT23083.1"/>
    <property type="molecule type" value="Genomic_DNA"/>
</dbReference>
<reference evidence="2 3" key="1">
    <citation type="submission" date="2017-01" db="EMBL/GenBank/DDBJ databases">
        <authorList>
            <person name="Mah S.A."/>
            <person name="Swanson W.J."/>
            <person name="Moy G.W."/>
            <person name="Vacquier V.D."/>
        </authorList>
    </citation>
    <scope>NUCLEOTIDE SEQUENCE [LARGE SCALE GENOMIC DNA]</scope>
    <source>
        <strain evidence="2 3">DSM 26375</strain>
    </source>
</reference>
<feature type="transmembrane region" description="Helical" evidence="1">
    <location>
        <begin position="128"/>
        <end position="148"/>
    </location>
</feature>
<dbReference type="InterPro" id="IPR046739">
    <property type="entry name" value="DUF6789"/>
</dbReference>
<protein>
    <submittedName>
        <fullName evidence="2">Uncharacterized protein</fullName>
    </submittedName>
</protein>
<accession>A0A1N7QJN9</accession>
<keyword evidence="1" id="KW-1133">Transmembrane helix</keyword>
<feature type="transmembrane region" description="Helical" evidence="1">
    <location>
        <begin position="56"/>
        <end position="81"/>
    </location>
</feature>
<evidence type="ECO:0000313" key="2">
    <source>
        <dbReference type="EMBL" id="SIT23083.1"/>
    </source>
</evidence>
<name>A0A1N7QJN9_9RHOB</name>
<organism evidence="2 3">
    <name type="scientific">Gemmobacter megaterium</name>
    <dbReference type="NCBI Taxonomy" id="1086013"/>
    <lineage>
        <taxon>Bacteria</taxon>
        <taxon>Pseudomonadati</taxon>
        <taxon>Pseudomonadota</taxon>
        <taxon>Alphaproteobacteria</taxon>
        <taxon>Rhodobacterales</taxon>
        <taxon>Paracoccaceae</taxon>
        <taxon>Gemmobacter</taxon>
    </lineage>
</organism>
<sequence>MNHGDLPPALGLLRPLVTAVLAGLAGLAVHSTLMLVKDAFGILPGFQPYDDFQRLLGGWAGAQLGSLVPYLTGAMIWGFLYARLHPHLPGGSFWAKGLGFALIAWGAMSTGFFLLAGHGLFGLRMGYGIWPALFMLPMLATFSLALSFTHSRLRAA</sequence>